<keyword evidence="6" id="KW-0808">Transferase</keyword>
<keyword evidence="7" id="KW-0479">Metal-binding</keyword>
<evidence type="ECO:0000256" key="7">
    <source>
        <dbReference type="ARBA" id="ARBA00022723"/>
    </source>
</evidence>
<keyword evidence="10" id="KW-0067">ATP-binding</keyword>
<dbReference type="GO" id="GO:0009228">
    <property type="term" value="P:thiamine biosynthetic process"/>
    <property type="evidence" value="ECO:0007669"/>
    <property type="project" value="UniProtKB-KW"/>
</dbReference>
<evidence type="ECO:0000256" key="17">
    <source>
        <dbReference type="ARBA" id="ARBA00061283"/>
    </source>
</evidence>
<evidence type="ECO:0000256" key="1">
    <source>
        <dbReference type="ARBA" id="ARBA00001771"/>
    </source>
</evidence>
<comment type="pathway">
    <text evidence="4">Cofactor biosynthesis; thiamine diphosphate biosynthesis; 4-methyl-5-(2-phosphoethyl)-thiazole from 5-(2-hydroxyethyl)-4-methylthiazole: step 1/1.</text>
</comment>
<evidence type="ECO:0000313" key="19">
    <source>
        <dbReference type="EMBL" id="SSD60920.1"/>
    </source>
</evidence>
<proteinExistence type="inferred from homology"/>
<sequence length="547" mass="59187">MPITRDQKISYRLYLVTDSSMLPVGHSFVEQVEEALKGGVTIVQLREKNLETGEFIKRASALKKLCEQYNVPLIINDRIDVALAADADGVHVGQDDMPIDLARKLLGPKKILGWSVSKVEEIEKISTEFKGCLDYVGIGPCFPTNTKKNMKKKPMGARGVSKILTALEDYNLPEIRTVAIGGLHPDNLERVILQSSSLNGKRKVDGISVVSEIMASISPFKATENLLPYVSNFSSRNYEFATGVSATFDFNTFHEDLQSIFTNVSATTPLVQHMTNKVHQNFGANVTLAIGGSPIMSEIESEANELASIPNSSLLINTGSVAPLETLIATISAYNSHKRPIVFDPVGYSATSTRIYLNNQCLSRGQYACIKGNAGEMLSLAGFASNMKGVDSGDVSKISLNELIGATKKVAFLFRTVAVCTGKTDIIADGVGEGLPSPSELNFSQETVPVYLVENEDLPIWGCITASGCSLGSVITTLLGSNDKNSNRPIISLVLAAVTLYKEAGLLASKDCKGSASFNVGLIDNLYQLVKHNEPKVWETQVKRQVI</sequence>
<keyword evidence="12" id="KW-0784">Thiamine biosynthesis</keyword>
<dbReference type="VEuPathDB" id="FungiDB:SCODWIG_02681"/>
<keyword evidence="11" id="KW-0460">Magnesium</keyword>
<dbReference type="SUPFAM" id="SSF53613">
    <property type="entry name" value="Ribokinase-like"/>
    <property type="match status" value="1"/>
</dbReference>
<dbReference type="GO" id="GO:0009229">
    <property type="term" value="P:thiamine diphosphate biosynthetic process"/>
    <property type="evidence" value="ECO:0007669"/>
    <property type="project" value="UniProtKB-UniPathway"/>
</dbReference>
<organism evidence="19 20">
    <name type="scientific">Saccharomycodes ludwigii</name>
    <dbReference type="NCBI Taxonomy" id="36035"/>
    <lineage>
        <taxon>Eukaryota</taxon>
        <taxon>Fungi</taxon>
        <taxon>Dikarya</taxon>
        <taxon>Ascomycota</taxon>
        <taxon>Saccharomycotina</taxon>
        <taxon>Saccharomycetes</taxon>
        <taxon>Saccharomycodales</taxon>
        <taxon>Saccharomycodaceae</taxon>
        <taxon>Saccharomycodes</taxon>
    </lineage>
</organism>
<evidence type="ECO:0000256" key="16">
    <source>
        <dbReference type="ARBA" id="ARBA00061146"/>
    </source>
</evidence>
<dbReference type="SUPFAM" id="SSF51391">
    <property type="entry name" value="Thiamin phosphate synthase"/>
    <property type="match status" value="1"/>
</dbReference>
<dbReference type="InterPro" id="IPR022998">
    <property type="entry name" value="ThiamineP_synth_TenI"/>
</dbReference>
<comment type="catalytic activity">
    <reaction evidence="15">
        <text>2-[(2R,5Z)-2-carboxy-4-methylthiazol-5(2H)-ylidene]ethyl phosphate + 4-amino-2-methyl-5-(diphosphooxymethyl)pyrimidine + 2 H(+) = thiamine phosphate + CO2 + diphosphate</text>
        <dbReference type="Rhea" id="RHEA:47844"/>
        <dbReference type="ChEBI" id="CHEBI:15378"/>
        <dbReference type="ChEBI" id="CHEBI:16526"/>
        <dbReference type="ChEBI" id="CHEBI:33019"/>
        <dbReference type="ChEBI" id="CHEBI:37575"/>
        <dbReference type="ChEBI" id="CHEBI:57841"/>
        <dbReference type="ChEBI" id="CHEBI:62899"/>
        <dbReference type="EC" id="2.5.1.3"/>
    </reaction>
</comment>
<dbReference type="GO" id="GO:0000287">
    <property type="term" value="F:magnesium ion binding"/>
    <property type="evidence" value="ECO:0007669"/>
    <property type="project" value="InterPro"/>
</dbReference>
<comment type="catalytic activity">
    <reaction evidence="1">
        <text>5-(2-hydroxyethyl)-4-methylthiazole + ATP = 4-methyl-5-(2-phosphooxyethyl)-thiazole + ADP + H(+)</text>
        <dbReference type="Rhea" id="RHEA:24212"/>
        <dbReference type="ChEBI" id="CHEBI:15378"/>
        <dbReference type="ChEBI" id="CHEBI:17957"/>
        <dbReference type="ChEBI" id="CHEBI:30616"/>
        <dbReference type="ChEBI" id="CHEBI:58296"/>
        <dbReference type="ChEBI" id="CHEBI:456216"/>
        <dbReference type="EC" id="2.7.1.50"/>
    </reaction>
</comment>
<evidence type="ECO:0000256" key="3">
    <source>
        <dbReference type="ARBA" id="ARBA00003814"/>
    </source>
</evidence>
<evidence type="ECO:0000256" key="4">
    <source>
        <dbReference type="ARBA" id="ARBA00004868"/>
    </source>
</evidence>
<dbReference type="InterPro" id="IPR034291">
    <property type="entry name" value="TMP_synthase"/>
</dbReference>
<evidence type="ECO:0000256" key="12">
    <source>
        <dbReference type="ARBA" id="ARBA00022977"/>
    </source>
</evidence>
<keyword evidence="9" id="KW-0418">Kinase</keyword>
<evidence type="ECO:0000256" key="13">
    <source>
        <dbReference type="ARBA" id="ARBA00047334"/>
    </source>
</evidence>
<dbReference type="GO" id="GO:0004417">
    <property type="term" value="F:hydroxyethylthiazole kinase activity"/>
    <property type="evidence" value="ECO:0007669"/>
    <property type="project" value="UniProtKB-EC"/>
</dbReference>
<dbReference type="PRINTS" id="PR01099">
    <property type="entry name" value="HYETHTZKNASE"/>
</dbReference>
<comment type="function">
    <text evidence="3">Condenses 4-methyl-5-(beta-hydroxyethyl)thiazole monophosphate (THZ-P) and 2-methyl-4-amino-5-hydroxymethyl pyrimidine pyrophosphate (HMP-PP) to form thiamine monophosphate (TMP).</text>
</comment>
<comment type="cofactor">
    <cofactor evidence="2">
        <name>Mg(2+)</name>
        <dbReference type="ChEBI" id="CHEBI:18420"/>
    </cofactor>
</comment>
<dbReference type="InterPro" id="IPR036206">
    <property type="entry name" value="ThiamineP_synth_sf"/>
</dbReference>
<evidence type="ECO:0000256" key="6">
    <source>
        <dbReference type="ARBA" id="ARBA00022679"/>
    </source>
</evidence>
<dbReference type="Gene3D" id="3.40.1190.20">
    <property type="match status" value="1"/>
</dbReference>
<dbReference type="HAMAP" id="MF_00097">
    <property type="entry name" value="TMP_synthase"/>
    <property type="match status" value="1"/>
</dbReference>
<evidence type="ECO:0000256" key="5">
    <source>
        <dbReference type="ARBA" id="ARBA00005165"/>
    </source>
</evidence>
<evidence type="ECO:0000256" key="14">
    <source>
        <dbReference type="ARBA" id="ARBA00047851"/>
    </source>
</evidence>
<dbReference type="PANTHER" id="PTHR20857">
    <property type="entry name" value="THIAMINE-PHOSPHATE PYROPHOSPHORYLASE"/>
    <property type="match status" value="1"/>
</dbReference>
<dbReference type="Pfam" id="PF02110">
    <property type="entry name" value="HK"/>
    <property type="match status" value="1"/>
</dbReference>
<dbReference type="GO" id="GO:0005737">
    <property type="term" value="C:cytoplasm"/>
    <property type="evidence" value="ECO:0007669"/>
    <property type="project" value="TreeGrafter"/>
</dbReference>
<evidence type="ECO:0000256" key="15">
    <source>
        <dbReference type="ARBA" id="ARBA00047883"/>
    </source>
</evidence>
<evidence type="ECO:0000259" key="18">
    <source>
        <dbReference type="Pfam" id="PF02581"/>
    </source>
</evidence>
<dbReference type="Proteomes" id="UP000262825">
    <property type="component" value="Unassembled WGS sequence"/>
</dbReference>
<comment type="similarity">
    <text evidence="17">In the N-terminal section; belongs to the thiamine-phosphate synthase family.</text>
</comment>
<dbReference type="Gene3D" id="3.20.20.70">
    <property type="entry name" value="Aldolase class I"/>
    <property type="match status" value="1"/>
</dbReference>
<comment type="similarity">
    <text evidence="16">In the C-terminal section; belongs to the Thz kinase family.</text>
</comment>
<comment type="catalytic activity">
    <reaction evidence="14">
        <text>2-(2-carboxy-4-methylthiazol-5-yl)ethyl phosphate + 4-amino-2-methyl-5-(diphosphooxymethyl)pyrimidine + 2 H(+) = thiamine phosphate + CO2 + diphosphate</text>
        <dbReference type="Rhea" id="RHEA:47848"/>
        <dbReference type="ChEBI" id="CHEBI:15378"/>
        <dbReference type="ChEBI" id="CHEBI:16526"/>
        <dbReference type="ChEBI" id="CHEBI:33019"/>
        <dbReference type="ChEBI" id="CHEBI:37575"/>
        <dbReference type="ChEBI" id="CHEBI:57841"/>
        <dbReference type="ChEBI" id="CHEBI:62890"/>
        <dbReference type="EC" id="2.5.1.3"/>
    </reaction>
</comment>
<dbReference type="InterPro" id="IPR000417">
    <property type="entry name" value="Hyethyz_kinase"/>
</dbReference>
<dbReference type="UniPathway" id="UPA00060">
    <property type="reaction ID" value="UER00139"/>
</dbReference>
<dbReference type="InterPro" id="IPR029056">
    <property type="entry name" value="Ribokinase-like"/>
</dbReference>
<comment type="catalytic activity">
    <reaction evidence="13">
        <text>4-methyl-5-(2-phosphooxyethyl)-thiazole + 4-amino-2-methyl-5-(diphosphooxymethyl)pyrimidine + H(+) = thiamine phosphate + diphosphate</text>
        <dbReference type="Rhea" id="RHEA:22328"/>
        <dbReference type="ChEBI" id="CHEBI:15378"/>
        <dbReference type="ChEBI" id="CHEBI:33019"/>
        <dbReference type="ChEBI" id="CHEBI:37575"/>
        <dbReference type="ChEBI" id="CHEBI:57841"/>
        <dbReference type="ChEBI" id="CHEBI:58296"/>
        <dbReference type="EC" id="2.5.1.3"/>
    </reaction>
</comment>
<protein>
    <submittedName>
        <fullName evidence="19">Related to Thiamine biosynthetic bifunctional enzyme</fullName>
    </submittedName>
</protein>
<dbReference type="CDD" id="cd01170">
    <property type="entry name" value="THZ_kinase"/>
    <property type="match status" value="1"/>
</dbReference>
<dbReference type="AlphaFoldDB" id="A0A376B9X1"/>
<dbReference type="FunFam" id="3.20.20.70:FF:000104">
    <property type="entry name" value="Thiamine biosynthetic bifunctional enzyme"/>
    <property type="match status" value="1"/>
</dbReference>
<dbReference type="NCBIfam" id="TIGR00693">
    <property type="entry name" value="thiE"/>
    <property type="match status" value="1"/>
</dbReference>
<dbReference type="InterPro" id="IPR013785">
    <property type="entry name" value="Aldolase_TIM"/>
</dbReference>
<keyword evidence="20" id="KW-1185">Reference proteome</keyword>
<gene>
    <name evidence="19" type="ORF">SCODWIG_02681</name>
</gene>
<evidence type="ECO:0000256" key="11">
    <source>
        <dbReference type="ARBA" id="ARBA00022842"/>
    </source>
</evidence>
<keyword evidence="8" id="KW-0547">Nucleotide-binding</keyword>
<name>A0A376B9X1_9ASCO</name>
<evidence type="ECO:0000256" key="2">
    <source>
        <dbReference type="ARBA" id="ARBA00001946"/>
    </source>
</evidence>
<dbReference type="EMBL" id="UFAJ01000498">
    <property type="protein sequence ID" value="SSD60920.1"/>
    <property type="molecule type" value="Genomic_DNA"/>
</dbReference>
<dbReference type="PANTHER" id="PTHR20857:SF23">
    <property type="entry name" value="THIAMINE BIOSYNTHETIC BIFUNCTIONAL ENZYME"/>
    <property type="match status" value="1"/>
</dbReference>
<dbReference type="CDD" id="cd00564">
    <property type="entry name" value="TMP_TenI"/>
    <property type="match status" value="1"/>
</dbReference>
<dbReference type="OrthoDB" id="4994at2759"/>
<dbReference type="GO" id="GO:0005524">
    <property type="term" value="F:ATP binding"/>
    <property type="evidence" value="ECO:0007669"/>
    <property type="project" value="UniProtKB-KW"/>
</dbReference>
<evidence type="ECO:0000256" key="10">
    <source>
        <dbReference type="ARBA" id="ARBA00022840"/>
    </source>
</evidence>
<accession>A0A376B9X1</accession>
<dbReference type="GO" id="GO:0004789">
    <property type="term" value="F:thiamine-phosphate diphosphorylase activity"/>
    <property type="evidence" value="ECO:0007669"/>
    <property type="project" value="UniProtKB-EC"/>
</dbReference>
<reference evidence="20" key="1">
    <citation type="submission" date="2018-06" db="EMBL/GenBank/DDBJ databases">
        <authorList>
            <person name="Guldener U."/>
        </authorList>
    </citation>
    <scope>NUCLEOTIDE SEQUENCE [LARGE SCALE GENOMIC DNA]</scope>
    <source>
        <strain evidence="20">UTAD17</strain>
    </source>
</reference>
<feature type="domain" description="Thiamine phosphate synthase/TenI" evidence="18">
    <location>
        <begin position="13"/>
        <end position="213"/>
    </location>
</feature>
<evidence type="ECO:0000313" key="20">
    <source>
        <dbReference type="Proteomes" id="UP000262825"/>
    </source>
</evidence>
<dbReference type="Pfam" id="PF02581">
    <property type="entry name" value="TMP-TENI"/>
    <property type="match status" value="1"/>
</dbReference>
<comment type="pathway">
    <text evidence="5">Cofactor biosynthesis; thiamine diphosphate biosynthesis; thiamine phosphate from 4-amino-2-methyl-5-diphosphomethylpyrimidine and 4-methyl-5-(2-phosphoethyl)-thiazole: step 1/1.</text>
</comment>
<evidence type="ECO:0000256" key="8">
    <source>
        <dbReference type="ARBA" id="ARBA00022741"/>
    </source>
</evidence>
<evidence type="ECO:0000256" key="9">
    <source>
        <dbReference type="ARBA" id="ARBA00022777"/>
    </source>
</evidence>